<keyword evidence="2" id="KW-1185">Reference proteome</keyword>
<dbReference type="PATRIC" id="fig|1150600.3.peg.2317"/>
<name>R9GS19_9SPHI</name>
<organism evidence="1 2">
    <name type="scientific">Arcticibacter svalbardensis MN12-7</name>
    <dbReference type="NCBI Taxonomy" id="1150600"/>
    <lineage>
        <taxon>Bacteria</taxon>
        <taxon>Pseudomonadati</taxon>
        <taxon>Bacteroidota</taxon>
        <taxon>Sphingobacteriia</taxon>
        <taxon>Sphingobacteriales</taxon>
        <taxon>Sphingobacteriaceae</taxon>
        <taxon>Arcticibacter</taxon>
    </lineage>
</organism>
<sequence>MGNVLDNISKDNTRFTIFENDQVLTADQLNDLFNYLEVQNKLTRTKAIGVGIIYGLEIGVIDSKHLVISRGAAITTDGDLLHFDYDQEFDQYAVFEDLNAKYAYFLTDTEQPMPMFELRDSRITGSIPGNDLGALEASTGTTFKDYAGVLYLEDYNNDPDLCTGADCDNKGATAMKELKVLLIHKNNIGALLQSMPAMNKDYFALADLDIPRVVVNTGIDKYAELSSAFANALTVKDDIIDKITKAYQTCKLIVEDDFEGGDPTEKWKSLLSDQFNPQAPFYSQYVYDYARDISYAYTELRESLFSDDMLASPDVELFPKHVLIGLVRDATLKRPIPVVFPDIRFPQPTGIPVLEERRNLLLRSNLFSTSSIRFNFGVLIKRFHPVHIDLEYRHHFYESPILNSNNESDELTRFNFMRLHSMITNFYIPTATDLQSLDQGLKIIPSLYEDVPLGERSIPFYYRYDEKLPMNLYWNFNANNRKRENQILSYNATQYASSAAARTPLNFNILKYTFFRIEGHIGFKLTDVEASLNKLILDNNLPINFISVQVEKRLDTIPPRSWFFPHLYMYEKSIKSTFFDRIDDADSVNDDLVKRTDVATTTIPATEFKTARQNVYDNAKDIGDSQFNYMSYRSAVSNVITAASNVKAQTKQFTFSNTAIPHDFILNSDVLRKTDVISSIYQNTVIKKKTGLMLGNFMKDNPGLEHAGGVLRGGTFVLVYTADDMVVVGDFMLPYASIDKDVVADPPIYTPLPLPLPPDTPIIPRFPIGNVFEIIPSYTKNLDLKLIPYLKDVDLDDRVNIKVEKGIKEATSGLDIRLQGFDQRLKESSNLFTTVFTSPKTTIPGRDLTNFGGVDLTAEIKKYKDNQLLLQDLPVDAPDRKEKEAELLDSANILTEKLNNAAVTNDVNSAVEVKGLLADLHSGTSLVQNAELKGQAITIADRANVINRNLRFNR</sequence>
<dbReference type="eggNOG" id="COG0419">
    <property type="taxonomic scope" value="Bacteria"/>
</dbReference>
<evidence type="ECO:0000313" key="2">
    <source>
        <dbReference type="Proteomes" id="UP000014174"/>
    </source>
</evidence>
<protein>
    <submittedName>
        <fullName evidence="1">Uncharacterized protein</fullName>
    </submittedName>
</protein>
<dbReference type="STRING" id="1150600.ADIARSV_2344"/>
<proteinExistence type="predicted"/>
<gene>
    <name evidence="1" type="ORF">ADIARSV_2344</name>
</gene>
<dbReference type="AlphaFoldDB" id="R9GS19"/>
<dbReference type="EMBL" id="AQPN01000084">
    <property type="protein sequence ID" value="EOR94498.1"/>
    <property type="molecule type" value="Genomic_DNA"/>
</dbReference>
<evidence type="ECO:0000313" key="1">
    <source>
        <dbReference type="EMBL" id="EOR94498.1"/>
    </source>
</evidence>
<dbReference type="OrthoDB" id="596204at2"/>
<dbReference type="Proteomes" id="UP000014174">
    <property type="component" value="Unassembled WGS sequence"/>
</dbReference>
<comment type="caution">
    <text evidence="1">The sequence shown here is derived from an EMBL/GenBank/DDBJ whole genome shotgun (WGS) entry which is preliminary data.</text>
</comment>
<accession>R9GS19</accession>
<reference evidence="1 2" key="1">
    <citation type="journal article" date="2013" name="Genome Announc.">
        <title>Draft Genome Sequence of Arcticibacter svalbardensis Strain MN12-7T, a Member of the Family Sphingobacteriaceae Isolated from an Arctic Soil Sample.</title>
        <authorList>
            <person name="Shivaji S."/>
            <person name="Ara S."/>
            <person name="Prasad S."/>
            <person name="Manasa B.P."/>
            <person name="Begum Z."/>
            <person name="Singh A."/>
            <person name="Kumar Pinnaka A."/>
        </authorList>
    </citation>
    <scope>NUCLEOTIDE SEQUENCE [LARGE SCALE GENOMIC DNA]</scope>
    <source>
        <strain evidence="1 2">MN12-7</strain>
    </source>
</reference>
<dbReference type="RefSeq" id="WP_016195576.1">
    <property type="nucleotide sequence ID" value="NZ_AQPN01000084.1"/>
</dbReference>